<evidence type="ECO:0000313" key="3">
    <source>
        <dbReference type="Proteomes" id="UP001153076"/>
    </source>
</evidence>
<keyword evidence="3" id="KW-1185">Reference proteome</keyword>
<dbReference type="Pfam" id="PF07734">
    <property type="entry name" value="FBA_1"/>
    <property type="match status" value="2"/>
</dbReference>
<gene>
    <name evidence="2" type="ORF">Cgig2_005247</name>
</gene>
<comment type="caution">
    <text evidence="2">The sequence shown here is derived from an EMBL/GenBank/DDBJ whole genome shotgun (WGS) entry which is preliminary data.</text>
</comment>
<sequence length="936" mass="107861">MESELSSSNNFDADVDYLSAESNVDSDDLSAETSDVDDDHEELTAGLYFSLPDIVADFDSHLTEPLFPSMSSNDFFNRFFSLDLDSLLVSGLVLIPKHTIHEPQIEYVSLSENEPERVPDFAFFNSQNLQILQSCNGFFLCFSLPLRAYSVCNLATQEVDVLLSSEIMVDRFALNLVYDPYISAHYKVISVQNVDRNQLHQLSIYSSESRLWTLWGEPFEAPHDLDFNQGVFCNGAVHWMRRAPKGLHFDVEKEELKEMPKPPMKQGRSLVSCEYFGESQGRLYYVLAFTDLPYLEVFEMKEDYTDWILKTQIDLKCLSIDFPIMARRSNDPHPFFSSYECDVLFISHDWGEEGVEVVLSIPGQVIAYNQERTCARKLCDLQLGPDDRTSADNLDDASDDDLDDLSADISDFDFDDDEEQEEELREMPKPPSKEGLSFARCKYFGDSQDSLYYVLAFSDLPYLEVFKMKEECTSWILKTKINMKGLSIDSPIMACRSNDSHPCFSSYECDVLFISHHWAKEGVEVVLSIPSEVMPYNKGKKCARKLYDPRAGLDVRAVEVYYIAMGCYYVATRSTYTYAIKNSTASAETIGHNEDILTKILLHLPAKPVTNFKLVSKQWLSLISSPQFLRRNVKILQSCNGLLLFSTTTTQYGLYRNKIVSFHGQELYVLNPTTQKSKLLPRCPDQIVSEEGLELNFSATSPPCYTLAFDGTTSSHYKVICVRKTARDRHKIVVYSSESKLWRLSKALDFLAPRDIDFKGGVYCNRAVHWTKRTHRGLYFDVENEEINHMPELPRKEHYSCEYFGQSKGCLYCVFTMEGLHYYELFEMEKDYSSWFLKSKIELDALAFNFPKMTKEINYQNPRFKYQCHVLSVLRGRNGKVVKIILSIPGEIIAYNCKKKTSWKICNSRLKPKDRRLWYGVYDAYEYFETLYPVNN</sequence>
<proteinExistence type="predicted"/>
<dbReference type="SUPFAM" id="SSF81383">
    <property type="entry name" value="F-box domain"/>
    <property type="match status" value="1"/>
</dbReference>
<name>A0A9Q1K4L8_9CARY</name>
<evidence type="ECO:0000259" key="1">
    <source>
        <dbReference type="Pfam" id="PF07734"/>
    </source>
</evidence>
<dbReference type="InterPro" id="IPR006527">
    <property type="entry name" value="F-box-assoc_dom_typ1"/>
</dbReference>
<dbReference type="PANTHER" id="PTHR35546:SF25">
    <property type="entry name" value="F-BOX DOMAIN-CONTAINING PROTEIN"/>
    <property type="match status" value="1"/>
</dbReference>
<dbReference type="InterPro" id="IPR017451">
    <property type="entry name" value="F-box-assoc_interact_dom"/>
</dbReference>
<dbReference type="PANTHER" id="PTHR35546">
    <property type="entry name" value="F-BOX PROTEIN INTERACTION DOMAIN PROTEIN-RELATED"/>
    <property type="match status" value="1"/>
</dbReference>
<reference evidence="2" key="1">
    <citation type="submission" date="2022-04" db="EMBL/GenBank/DDBJ databases">
        <title>Carnegiea gigantea Genome sequencing and assembly v2.</title>
        <authorList>
            <person name="Copetti D."/>
            <person name="Sanderson M.J."/>
            <person name="Burquez A."/>
            <person name="Wojciechowski M.F."/>
        </authorList>
    </citation>
    <scope>NUCLEOTIDE SEQUENCE</scope>
    <source>
        <strain evidence="2">SGP5-SGP5p</strain>
        <tissue evidence="2">Aerial part</tissue>
    </source>
</reference>
<dbReference type="OrthoDB" id="605328at2759"/>
<dbReference type="Proteomes" id="UP001153076">
    <property type="component" value="Unassembled WGS sequence"/>
</dbReference>
<feature type="domain" description="F-box associated beta-propeller type 1" evidence="1">
    <location>
        <begin position="126"/>
        <end position="273"/>
    </location>
</feature>
<dbReference type="InterPro" id="IPR055290">
    <property type="entry name" value="At3g26010-like"/>
</dbReference>
<feature type="domain" description="F-box associated beta-propeller type 1" evidence="1">
    <location>
        <begin position="630"/>
        <end position="812"/>
    </location>
</feature>
<dbReference type="AlphaFoldDB" id="A0A9Q1K4L8"/>
<dbReference type="InterPro" id="IPR036047">
    <property type="entry name" value="F-box-like_dom_sf"/>
</dbReference>
<dbReference type="NCBIfam" id="TIGR01640">
    <property type="entry name" value="F_box_assoc_1"/>
    <property type="match status" value="1"/>
</dbReference>
<dbReference type="Gene3D" id="1.20.1280.50">
    <property type="match status" value="1"/>
</dbReference>
<evidence type="ECO:0000313" key="2">
    <source>
        <dbReference type="EMBL" id="KAJ8436323.1"/>
    </source>
</evidence>
<protein>
    <recommendedName>
        <fullName evidence="1">F-box associated beta-propeller type 1 domain-containing protein</fullName>
    </recommendedName>
</protein>
<organism evidence="2 3">
    <name type="scientific">Carnegiea gigantea</name>
    <dbReference type="NCBI Taxonomy" id="171969"/>
    <lineage>
        <taxon>Eukaryota</taxon>
        <taxon>Viridiplantae</taxon>
        <taxon>Streptophyta</taxon>
        <taxon>Embryophyta</taxon>
        <taxon>Tracheophyta</taxon>
        <taxon>Spermatophyta</taxon>
        <taxon>Magnoliopsida</taxon>
        <taxon>eudicotyledons</taxon>
        <taxon>Gunneridae</taxon>
        <taxon>Pentapetalae</taxon>
        <taxon>Caryophyllales</taxon>
        <taxon>Cactineae</taxon>
        <taxon>Cactaceae</taxon>
        <taxon>Cactoideae</taxon>
        <taxon>Echinocereeae</taxon>
        <taxon>Carnegiea</taxon>
    </lineage>
</organism>
<dbReference type="EMBL" id="JAKOGI010000350">
    <property type="protein sequence ID" value="KAJ8436323.1"/>
    <property type="molecule type" value="Genomic_DNA"/>
</dbReference>
<accession>A0A9Q1K4L8</accession>